<name>A0AAW2ERH3_9HYME</name>
<keyword evidence="3" id="KW-1185">Reference proteome</keyword>
<dbReference type="AlphaFoldDB" id="A0AAW2ERH3"/>
<evidence type="ECO:0000313" key="2">
    <source>
        <dbReference type="EMBL" id="KAL0106344.1"/>
    </source>
</evidence>
<organism evidence="2 3">
    <name type="scientific">Cardiocondyla obscurior</name>
    <dbReference type="NCBI Taxonomy" id="286306"/>
    <lineage>
        <taxon>Eukaryota</taxon>
        <taxon>Metazoa</taxon>
        <taxon>Ecdysozoa</taxon>
        <taxon>Arthropoda</taxon>
        <taxon>Hexapoda</taxon>
        <taxon>Insecta</taxon>
        <taxon>Pterygota</taxon>
        <taxon>Neoptera</taxon>
        <taxon>Endopterygota</taxon>
        <taxon>Hymenoptera</taxon>
        <taxon>Apocrita</taxon>
        <taxon>Aculeata</taxon>
        <taxon>Formicoidea</taxon>
        <taxon>Formicidae</taxon>
        <taxon>Myrmicinae</taxon>
        <taxon>Cardiocondyla</taxon>
    </lineage>
</organism>
<accession>A0AAW2ERH3</accession>
<sequence>MFKCKTCAIRAARSDLHDFFFGRERSVKRKTDGKREIGKKERTRGKDTGKFLYPIDSDLIRSLRAIGDRIVSEHGGAVSSHALDSLLMSIVSGGVLDASRSLAEKRADGETARGQGDARKGSGERERERERKGWRAEH</sequence>
<feature type="region of interest" description="Disordered" evidence="1">
    <location>
        <begin position="102"/>
        <end position="138"/>
    </location>
</feature>
<evidence type="ECO:0008006" key="4">
    <source>
        <dbReference type="Google" id="ProtNLM"/>
    </source>
</evidence>
<proteinExistence type="predicted"/>
<evidence type="ECO:0000256" key="1">
    <source>
        <dbReference type="SAM" id="MobiDB-lite"/>
    </source>
</evidence>
<evidence type="ECO:0000313" key="3">
    <source>
        <dbReference type="Proteomes" id="UP001430953"/>
    </source>
</evidence>
<dbReference type="Proteomes" id="UP001430953">
    <property type="component" value="Unassembled WGS sequence"/>
</dbReference>
<comment type="caution">
    <text evidence="2">The sequence shown here is derived from an EMBL/GenBank/DDBJ whole genome shotgun (WGS) entry which is preliminary data.</text>
</comment>
<protein>
    <recommendedName>
        <fullName evidence="4">Histone H2B</fullName>
    </recommendedName>
</protein>
<gene>
    <name evidence="2" type="ORF">PUN28_016222</name>
</gene>
<reference evidence="2 3" key="1">
    <citation type="submission" date="2023-03" db="EMBL/GenBank/DDBJ databases">
        <title>High recombination rates correlate with genetic variation in Cardiocondyla obscurior ants.</title>
        <authorList>
            <person name="Errbii M."/>
        </authorList>
    </citation>
    <scope>NUCLEOTIDE SEQUENCE [LARGE SCALE GENOMIC DNA]</scope>
    <source>
        <strain evidence="2">Alpha-2009</strain>
        <tissue evidence="2">Whole body</tissue>
    </source>
</reference>
<dbReference type="EMBL" id="JADYXP020000018">
    <property type="protein sequence ID" value="KAL0106344.1"/>
    <property type="molecule type" value="Genomic_DNA"/>
</dbReference>